<name>A0ABN8XB49_9BACT</name>
<dbReference type="Proteomes" id="UP001161497">
    <property type="component" value="Chromosome"/>
</dbReference>
<reference evidence="2" key="1">
    <citation type="submission" date="2023-03" db="EMBL/GenBank/DDBJ databases">
        <authorList>
            <person name="Cremers G."/>
            <person name="Picone N."/>
        </authorList>
    </citation>
    <scope>NUCLEOTIDE SEQUENCE</scope>
    <source>
        <strain evidence="2">Sample_alias</strain>
    </source>
</reference>
<dbReference type="EMBL" id="OX458932">
    <property type="protein sequence ID" value="CAI9084508.1"/>
    <property type="molecule type" value="Genomic_DNA"/>
</dbReference>
<protein>
    <submittedName>
        <fullName evidence="2">Uncharacterized protein</fullName>
    </submittedName>
</protein>
<evidence type="ECO:0000313" key="2">
    <source>
        <dbReference type="EMBL" id="CAI9084508.1"/>
    </source>
</evidence>
<gene>
    <name evidence="2" type="ORF">MFUM_0098</name>
</gene>
<sequence>MTKELLSTLPCFPKPSLRVAQKKRQEVIESAKEAGYDDAPNDSDGGSAAKIEKAPDARGLWPTLRSREGAVSCLLF</sequence>
<proteinExistence type="predicted"/>
<feature type="region of interest" description="Disordered" evidence="1">
    <location>
        <begin position="31"/>
        <end position="54"/>
    </location>
</feature>
<dbReference type="RefSeq" id="WP_045086435.1">
    <property type="nucleotide sequence ID" value="NZ_JAHXRZ010000003.1"/>
</dbReference>
<accession>A0ABN8XB49</accession>
<organism evidence="2 3">
    <name type="scientific">Candidatus Methylacidiphilum fumarolicum</name>
    <dbReference type="NCBI Taxonomy" id="591154"/>
    <lineage>
        <taxon>Bacteria</taxon>
        <taxon>Pseudomonadati</taxon>
        <taxon>Verrucomicrobiota</taxon>
        <taxon>Methylacidiphilae</taxon>
        <taxon>Methylacidiphilales</taxon>
        <taxon>Methylacidiphilaceae</taxon>
        <taxon>Methylacidiphilum (ex Ratnadevi et al. 2023)</taxon>
    </lineage>
</organism>
<keyword evidence="3" id="KW-1185">Reference proteome</keyword>
<evidence type="ECO:0000256" key="1">
    <source>
        <dbReference type="SAM" id="MobiDB-lite"/>
    </source>
</evidence>
<evidence type="ECO:0000313" key="3">
    <source>
        <dbReference type="Proteomes" id="UP001161497"/>
    </source>
</evidence>